<evidence type="ECO:0000256" key="3">
    <source>
        <dbReference type="ARBA" id="ARBA00022989"/>
    </source>
</evidence>
<dbReference type="Pfam" id="PF02535">
    <property type="entry name" value="Zip"/>
    <property type="match status" value="1"/>
</dbReference>
<accession>A0A1E7FNQ4</accession>
<dbReference type="KEGG" id="fcy:FRACYDRAFT_268016"/>
<evidence type="ECO:0000313" key="7">
    <source>
        <dbReference type="Proteomes" id="UP000095751"/>
    </source>
</evidence>
<proteinExistence type="predicted"/>
<dbReference type="GO" id="GO:0016020">
    <property type="term" value="C:membrane"/>
    <property type="evidence" value="ECO:0007669"/>
    <property type="project" value="UniProtKB-SubCell"/>
</dbReference>
<keyword evidence="3 5" id="KW-1133">Transmembrane helix</keyword>
<dbReference type="InterPro" id="IPR003689">
    <property type="entry name" value="ZIP"/>
</dbReference>
<dbReference type="Proteomes" id="UP000095751">
    <property type="component" value="Unassembled WGS sequence"/>
</dbReference>
<evidence type="ECO:0000313" key="6">
    <source>
        <dbReference type="EMBL" id="OEU19423.1"/>
    </source>
</evidence>
<dbReference type="PANTHER" id="PTHR11040:SF140">
    <property type="entry name" value="ZRT (ZRT), IRT- (IRT-) LIKE PROTEIN TRANSPORTER"/>
    <property type="match status" value="1"/>
</dbReference>
<gene>
    <name evidence="6" type="ORF">FRACYDRAFT_268016</name>
</gene>
<evidence type="ECO:0000256" key="1">
    <source>
        <dbReference type="ARBA" id="ARBA00004141"/>
    </source>
</evidence>
<feature type="transmembrane region" description="Helical" evidence="5">
    <location>
        <begin position="159"/>
        <end position="178"/>
    </location>
</feature>
<comment type="subcellular location">
    <subcellularLocation>
        <location evidence="1">Membrane</location>
        <topology evidence="1">Multi-pass membrane protein</topology>
    </subcellularLocation>
</comment>
<protein>
    <submittedName>
        <fullName evidence="6">Zinc/iron permease</fullName>
    </submittedName>
</protein>
<feature type="transmembrane region" description="Helical" evidence="5">
    <location>
        <begin position="87"/>
        <end position="110"/>
    </location>
</feature>
<dbReference type="AlphaFoldDB" id="A0A1E7FNQ4"/>
<keyword evidence="2 5" id="KW-0812">Transmembrane</keyword>
<keyword evidence="7" id="KW-1185">Reference proteome</keyword>
<dbReference type="GO" id="GO:0005385">
    <property type="term" value="F:zinc ion transmembrane transporter activity"/>
    <property type="evidence" value="ECO:0007669"/>
    <property type="project" value="TreeGrafter"/>
</dbReference>
<dbReference type="InParanoid" id="A0A1E7FNQ4"/>
<keyword evidence="4 5" id="KW-0472">Membrane</keyword>
<organism evidence="6 7">
    <name type="scientific">Fragilariopsis cylindrus CCMP1102</name>
    <dbReference type="NCBI Taxonomy" id="635003"/>
    <lineage>
        <taxon>Eukaryota</taxon>
        <taxon>Sar</taxon>
        <taxon>Stramenopiles</taxon>
        <taxon>Ochrophyta</taxon>
        <taxon>Bacillariophyta</taxon>
        <taxon>Bacillariophyceae</taxon>
        <taxon>Bacillariophycidae</taxon>
        <taxon>Bacillariales</taxon>
        <taxon>Bacillariaceae</taxon>
        <taxon>Fragilariopsis</taxon>
    </lineage>
</organism>
<dbReference type="PANTHER" id="PTHR11040">
    <property type="entry name" value="ZINC/IRON TRANSPORTER"/>
    <property type="match status" value="1"/>
</dbReference>
<name>A0A1E7FNQ4_9STRA</name>
<dbReference type="OrthoDB" id="448280at2759"/>
<evidence type="ECO:0000256" key="5">
    <source>
        <dbReference type="SAM" id="Phobius"/>
    </source>
</evidence>
<evidence type="ECO:0000256" key="4">
    <source>
        <dbReference type="ARBA" id="ARBA00023136"/>
    </source>
</evidence>
<feature type="transmembrane region" description="Helical" evidence="5">
    <location>
        <begin position="122"/>
        <end position="139"/>
    </location>
</feature>
<reference evidence="6 7" key="1">
    <citation type="submission" date="2016-09" db="EMBL/GenBank/DDBJ databases">
        <title>Extensive genetic diversity and differential bi-allelic expression allows diatom success in the polar Southern Ocean.</title>
        <authorList>
            <consortium name="DOE Joint Genome Institute"/>
            <person name="Mock T."/>
            <person name="Otillar R.P."/>
            <person name="Strauss J."/>
            <person name="Dupont C."/>
            <person name="Frickenhaus S."/>
            <person name="Maumus F."/>
            <person name="Mcmullan M."/>
            <person name="Sanges R."/>
            <person name="Schmutz J."/>
            <person name="Toseland A."/>
            <person name="Valas R."/>
            <person name="Veluchamy A."/>
            <person name="Ward B.J."/>
            <person name="Allen A."/>
            <person name="Barry K."/>
            <person name="Falciatore A."/>
            <person name="Ferrante M."/>
            <person name="Fortunato A.E."/>
            <person name="Gloeckner G."/>
            <person name="Gruber A."/>
            <person name="Hipkin R."/>
            <person name="Janech M."/>
            <person name="Kroth P."/>
            <person name="Leese F."/>
            <person name="Lindquist E."/>
            <person name="Lyon B.R."/>
            <person name="Martin J."/>
            <person name="Mayer C."/>
            <person name="Parker M."/>
            <person name="Quesneville H."/>
            <person name="Raymond J."/>
            <person name="Uhlig C."/>
            <person name="Valentin K.U."/>
            <person name="Worden A.Z."/>
            <person name="Armbrust E.V."/>
            <person name="Bowler C."/>
            <person name="Green B."/>
            <person name="Moulton V."/>
            <person name="Van Oosterhout C."/>
            <person name="Grigoriev I."/>
        </authorList>
    </citation>
    <scope>NUCLEOTIDE SEQUENCE [LARGE SCALE GENOMIC DNA]</scope>
    <source>
        <strain evidence="6 7">CCMP1102</strain>
    </source>
</reference>
<sequence>MRDETVNYEHPVHYHVEHLAEHARGSLLSSILLLLALSLHSIFEGLAIGVASNTTQLTSITTAVLAHKAFAGYALGSAMVASAMKNLHFLILCFVFSFCGIIGVFLGMILEDNVDPDNNVPIGIISSMVTGTFLYVSIVEIAMKELMTHREDSSNTWDLLKLVAFFVGYLMMSFLALWV</sequence>
<feature type="transmembrane region" description="Helical" evidence="5">
    <location>
        <begin position="31"/>
        <end position="51"/>
    </location>
</feature>
<evidence type="ECO:0000256" key="2">
    <source>
        <dbReference type="ARBA" id="ARBA00022692"/>
    </source>
</evidence>
<feature type="transmembrane region" description="Helical" evidence="5">
    <location>
        <begin position="57"/>
        <end position="75"/>
    </location>
</feature>
<dbReference type="EMBL" id="KV784355">
    <property type="protein sequence ID" value="OEU19423.1"/>
    <property type="molecule type" value="Genomic_DNA"/>
</dbReference>